<reference evidence="1" key="1">
    <citation type="submission" date="2022-08" db="EMBL/GenBank/DDBJ databases">
        <authorList>
            <consortium name="DOE Joint Genome Institute"/>
            <person name="Min B."/>
            <person name="Riley R."/>
            <person name="Sierra-Patev S."/>
            <person name="Naranjo-Ortiz M."/>
            <person name="Looney B."/>
            <person name="Konkel Z."/>
            <person name="Slot J.C."/>
            <person name="Sakamoto Y."/>
            <person name="Steenwyk J.L."/>
            <person name="Rokas A."/>
            <person name="Carro J."/>
            <person name="Camarero S."/>
            <person name="Ferreira P."/>
            <person name="Molpeceres G."/>
            <person name="Ruiz-Duenas F.J."/>
            <person name="Serrano A."/>
            <person name="Henrissat B."/>
            <person name="Drula E."/>
            <person name="Hughes K.W."/>
            <person name="Mata J.L."/>
            <person name="Ishikawa N.K."/>
            <person name="Vargas-Isla R."/>
            <person name="Ushijima S."/>
            <person name="Smith C.A."/>
            <person name="Ahrendt S."/>
            <person name="Andreopoulos W."/>
            <person name="He G."/>
            <person name="Labutti K."/>
            <person name="Lipzen A."/>
            <person name="Ng V."/>
            <person name="Sandor L."/>
            <person name="Barry K."/>
            <person name="Martinez A.T."/>
            <person name="Xiao Y."/>
            <person name="Gibbons J.G."/>
            <person name="Terashima K."/>
            <person name="Hibbett D.S."/>
            <person name="Grigoriev I.V."/>
        </authorList>
    </citation>
    <scope>NUCLEOTIDE SEQUENCE</scope>
    <source>
        <strain evidence="1">TFB10827</strain>
    </source>
</reference>
<feature type="non-terminal residue" evidence="1">
    <location>
        <position position="1"/>
    </location>
</feature>
<sequence>RNILQMEALYTWVTSVEPWWDTPSPIAKHAIRDVVGALTERADEAEKLFQAGIPVWYFQKLGAKDFTRVARWSTETNPVPFRQLDLRVSLTDADPPHPTIFHGTLECLKRYTGNQVT</sequence>
<proteinExistence type="predicted"/>
<gene>
    <name evidence="1" type="ORF">F5050DRAFT_1716637</name>
</gene>
<comment type="caution">
    <text evidence="1">The sequence shown here is derived from an EMBL/GenBank/DDBJ whole genome shotgun (WGS) entry which is preliminary data.</text>
</comment>
<protein>
    <submittedName>
        <fullName evidence="1">Uncharacterized protein</fullName>
    </submittedName>
</protein>
<name>A0ABQ8PWH7_9AGAR</name>
<dbReference type="Proteomes" id="UP001163828">
    <property type="component" value="Unassembled WGS sequence"/>
</dbReference>
<accession>A0ABQ8PWH7</accession>
<organism evidence="1 2">
    <name type="scientific">Lentinula boryana</name>
    <dbReference type="NCBI Taxonomy" id="40481"/>
    <lineage>
        <taxon>Eukaryota</taxon>
        <taxon>Fungi</taxon>
        <taxon>Dikarya</taxon>
        <taxon>Basidiomycota</taxon>
        <taxon>Agaricomycotina</taxon>
        <taxon>Agaricomycetes</taxon>
        <taxon>Agaricomycetidae</taxon>
        <taxon>Agaricales</taxon>
        <taxon>Marasmiineae</taxon>
        <taxon>Omphalotaceae</taxon>
        <taxon>Lentinula</taxon>
    </lineage>
</organism>
<keyword evidence="2" id="KW-1185">Reference proteome</keyword>
<evidence type="ECO:0000313" key="1">
    <source>
        <dbReference type="EMBL" id="KAJ3990761.1"/>
    </source>
</evidence>
<evidence type="ECO:0000313" key="2">
    <source>
        <dbReference type="Proteomes" id="UP001163828"/>
    </source>
</evidence>
<dbReference type="EMBL" id="MU791515">
    <property type="protein sequence ID" value="KAJ3990761.1"/>
    <property type="molecule type" value="Genomic_DNA"/>
</dbReference>